<gene>
    <name evidence="1" type="ORF">NUTIK01_06450</name>
</gene>
<organism evidence="1 2">
    <name type="scientific">Novosphingobium pituita</name>
    <dbReference type="NCBI Taxonomy" id="3056842"/>
    <lineage>
        <taxon>Bacteria</taxon>
        <taxon>Pseudomonadati</taxon>
        <taxon>Pseudomonadota</taxon>
        <taxon>Alphaproteobacteria</taxon>
        <taxon>Sphingomonadales</taxon>
        <taxon>Sphingomonadaceae</taxon>
        <taxon>Novosphingobium</taxon>
    </lineage>
</organism>
<reference evidence="1 2" key="1">
    <citation type="submission" date="2023-06" db="EMBL/GenBank/DDBJ databases">
        <title>Draft genome sequence of Novosphingobium sp. strain IK01.</title>
        <authorList>
            <person name="Hatamoto M."/>
            <person name="Ikarashi T."/>
            <person name="Yamaguchi T."/>
        </authorList>
    </citation>
    <scope>NUCLEOTIDE SEQUENCE [LARGE SCALE GENOMIC DNA]</scope>
    <source>
        <strain evidence="1 2">IK01</strain>
    </source>
</reference>
<name>A0ABQ6P3M6_9SPHN</name>
<evidence type="ECO:0000313" key="1">
    <source>
        <dbReference type="EMBL" id="GMM59868.1"/>
    </source>
</evidence>
<protein>
    <submittedName>
        <fullName evidence="1">Phage tail protein</fullName>
    </submittedName>
</protein>
<evidence type="ECO:0000313" key="2">
    <source>
        <dbReference type="Proteomes" id="UP001187221"/>
    </source>
</evidence>
<dbReference type="Proteomes" id="UP001187221">
    <property type="component" value="Unassembled WGS sequence"/>
</dbReference>
<proteinExistence type="predicted"/>
<accession>A0ABQ6P3M6</accession>
<dbReference type="InterPro" id="IPR009678">
    <property type="entry name" value="Phage_tail_completion_R"/>
</dbReference>
<sequence length="160" mass="17834">MKAQSLRDGISAVFPDLAKVPDRFNMWIDKGVIHATNAGGHGFEWQYTLNIVVEDFTAHPSMMFLVICEWARHNQPDLLQPGKEAFRFEADIIDAKTVDLHVEIPLTERVQVITDASGAAHIEHLEEPASYLPDDDELAPGAVLKRLMMDSMQVLPATQG</sequence>
<comment type="caution">
    <text evidence="1">The sequence shown here is derived from an EMBL/GenBank/DDBJ whole genome shotgun (WGS) entry which is preliminary data.</text>
</comment>
<dbReference type="Pfam" id="PF06891">
    <property type="entry name" value="P2_Phage_GpR"/>
    <property type="match status" value="1"/>
</dbReference>
<dbReference type="EMBL" id="BTFW01000001">
    <property type="protein sequence ID" value="GMM59868.1"/>
    <property type="molecule type" value="Genomic_DNA"/>
</dbReference>
<keyword evidence="2" id="KW-1185">Reference proteome</keyword>
<dbReference type="RefSeq" id="WP_317973701.1">
    <property type="nucleotide sequence ID" value="NZ_BTFW01000001.1"/>
</dbReference>